<comment type="caution">
    <text evidence="9">The sequence shown here is derived from an EMBL/GenBank/DDBJ whole genome shotgun (WGS) entry which is preliminary data.</text>
</comment>
<sequence>MKRNTLIRKWVLTFFLLLMAAMMVFPVVFTLSNSFMTENEISQNYPSDREIQQDNIAHKESFGHLKLFPEKFSFEQYKAFFDKKQSFIDKEQSNMKFYGNSVLMVFPIILGQLIVASLAAYVFGKLKFKGRDTLFLVYMVTMLMPFQVTLVPNYLIADKLGLLNSFGAIIFPGVFGAFGVFMLRQFVMTIPYSYIEAAKIDGASHFSIFMKIILPLIRPGLAALVVLLFADYWNMVEQPLIFLDDPSKFPLSLYLSQIIEETRGIGFAASILYMAPMLLIFGFTKKYLIKGIQLSGAKD</sequence>
<dbReference type="Gene3D" id="1.10.3720.10">
    <property type="entry name" value="MetI-like"/>
    <property type="match status" value="1"/>
</dbReference>
<dbReference type="Pfam" id="PF00528">
    <property type="entry name" value="BPD_transp_1"/>
    <property type="match status" value="1"/>
</dbReference>
<keyword evidence="6 7" id="KW-0472">Membrane</keyword>
<dbReference type="PANTHER" id="PTHR43744:SF12">
    <property type="entry name" value="ABC TRANSPORTER PERMEASE PROTEIN MG189-RELATED"/>
    <property type="match status" value="1"/>
</dbReference>
<dbReference type="InterPro" id="IPR035906">
    <property type="entry name" value="MetI-like_sf"/>
</dbReference>
<evidence type="ECO:0000256" key="3">
    <source>
        <dbReference type="ARBA" id="ARBA00022475"/>
    </source>
</evidence>
<keyword evidence="10" id="KW-1185">Reference proteome</keyword>
<feature type="transmembrane region" description="Helical" evidence="7">
    <location>
        <begin position="208"/>
        <end position="230"/>
    </location>
</feature>
<keyword evidence="5 7" id="KW-1133">Transmembrane helix</keyword>
<dbReference type="SUPFAM" id="SSF161098">
    <property type="entry name" value="MetI-like"/>
    <property type="match status" value="1"/>
</dbReference>
<evidence type="ECO:0000256" key="6">
    <source>
        <dbReference type="ARBA" id="ARBA00023136"/>
    </source>
</evidence>
<feature type="transmembrane region" description="Helical" evidence="7">
    <location>
        <begin position="102"/>
        <end position="123"/>
    </location>
</feature>
<dbReference type="PANTHER" id="PTHR43744">
    <property type="entry name" value="ABC TRANSPORTER PERMEASE PROTEIN MG189-RELATED-RELATED"/>
    <property type="match status" value="1"/>
</dbReference>
<protein>
    <submittedName>
        <fullName evidence="9">Sugar ABC transporter permease</fullName>
    </submittedName>
</protein>
<organism evidence="9 10">
    <name type="scientific">Gottfriedia solisilvae</name>
    <dbReference type="NCBI Taxonomy" id="1516104"/>
    <lineage>
        <taxon>Bacteria</taxon>
        <taxon>Bacillati</taxon>
        <taxon>Bacillota</taxon>
        <taxon>Bacilli</taxon>
        <taxon>Bacillales</taxon>
        <taxon>Bacillaceae</taxon>
        <taxon>Gottfriedia</taxon>
    </lineage>
</organism>
<gene>
    <name evidence="9" type="ORF">GCM10007380_13890</name>
</gene>
<dbReference type="RefSeq" id="WP_087997764.1">
    <property type="nucleotide sequence ID" value="NZ_BMHB01000001.1"/>
</dbReference>
<reference evidence="10" key="1">
    <citation type="journal article" date="2019" name="Int. J. Syst. Evol. Microbiol.">
        <title>The Global Catalogue of Microorganisms (GCM) 10K type strain sequencing project: providing services to taxonomists for standard genome sequencing and annotation.</title>
        <authorList>
            <consortium name="The Broad Institute Genomics Platform"/>
            <consortium name="The Broad Institute Genome Sequencing Center for Infectious Disease"/>
            <person name="Wu L."/>
            <person name="Ma J."/>
        </authorList>
    </citation>
    <scope>NUCLEOTIDE SEQUENCE [LARGE SCALE GENOMIC DNA]</scope>
    <source>
        <strain evidence="10">CGMCC 1.14993</strain>
    </source>
</reference>
<keyword evidence="4 7" id="KW-0812">Transmembrane</keyword>
<comment type="subcellular location">
    <subcellularLocation>
        <location evidence="1 7">Cell membrane</location>
        <topology evidence="1 7">Multi-pass membrane protein</topology>
    </subcellularLocation>
</comment>
<evidence type="ECO:0000256" key="1">
    <source>
        <dbReference type="ARBA" id="ARBA00004651"/>
    </source>
</evidence>
<feature type="transmembrane region" description="Helical" evidence="7">
    <location>
        <begin position="135"/>
        <end position="156"/>
    </location>
</feature>
<dbReference type="CDD" id="cd06261">
    <property type="entry name" value="TM_PBP2"/>
    <property type="match status" value="1"/>
</dbReference>
<dbReference type="AlphaFoldDB" id="A0A8J3ALP2"/>
<dbReference type="PROSITE" id="PS50928">
    <property type="entry name" value="ABC_TM1"/>
    <property type="match status" value="1"/>
</dbReference>
<dbReference type="InterPro" id="IPR000515">
    <property type="entry name" value="MetI-like"/>
</dbReference>
<evidence type="ECO:0000256" key="7">
    <source>
        <dbReference type="RuleBase" id="RU363032"/>
    </source>
</evidence>
<dbReference type="GO" id="GO:0005886">
    <property type="term" value="C:plasma membrane"/>
    <property type="evidence" value="ECO:0007669"/>
    <property type="project" value="UniProtKB-SubCell"/>
</dbReference>
<feature type="transmembrane region" description="Helical" evidence="7">
    <location>
        <begin position="12"/>
        <end position="32"/>
    </location>
</feature>
<feature type="domain" description="ABC transmembrane type-1" evidence="8">
    <location>
        <begin position="98"/>
        <end position="284"/>
    </location>
</feature>
<evidence type="ECO:0000256" key="4">
    <source>
        <dbReference type="ARBA" id="ARBA00022692"/>
    </source>
</evidence>
<evidence type="ECO:0000256" key="5">
    <source>
        <dbReference type="ARBA" id="ARBA00022989"/>
    </source>
</evidence>
<evidence type="ECO:0000259" key="8">
    <source>
        <dbReference type="PROSITE" id="PS50928"/>
    </source>
</evidence>
<dbReference type="EMBL" id="BMHB01000001">
    <property type="protein sequence ID" value="GGI12633.1"/>
    <property type="molecule type" value="Genomic_DNA"/>
</dbReference>
<comment type="similarity">
    <text evidence="7">Belongs to the binding-protein-dependent transport system permease family.</text>
</comment>
<feature type="transmembrane region" description="Helical" evidence="7">
    <location>
        <begin position="162"/>
        <end position="187"/>
    </location>
</feature>
<feature type="transmembrane region" description="Helical" evidence="7">
    <location>
        <begin position="264"/>
        <end position="283"/>
    </location>
</feature>
<keyword evidence="3" id="KW-1003">Cell membrane</keyword>
<dbReference type="Proteomes" id="UP000626244">
    <property type="component" value="Unassembled WGS sequence"/>
</dbReference>
<accession>A0A8J3ALP2</accession>
<dbReference type="OrthoDB" id="9771544at2"/>
<evidence type="ECO:0000256" key="2">
    <source>
        <dbReference type="ARBA" id="ARBA00022448"/>
    </source>
</evidence>
<evidence type="ECO:0000313" key="9">
    <source>
        <dbReference type="EMBL" id="GGI12633.1"/>
    </source>
</evidence>
<keyword evidence="2 7" id="KW-0813">Transport</keyword>
<proteinExistence type="inferred from homology"/>
<dbReference type="GO" id="GO:0055085">
    <property type="term" value="P:transmembrane transport"/>
    <property type="evidence" value="ECO:0007669"/>
    <property type="project" value="InterPro"/>
</dbReference>
<name>A0A8J3ALP2_9BACI</name>
<evidence type="ECO:0000313" key="10">
    <source>
        <dbReference type="Proteomes" id="UP000626244"/>
    </source>
</evidence>